<comment type="similarity">
    <text evidence="1 3">Belongs to the citrate synthase family.</text>
</comment>
<dbReference type="Gene3D" id="1.10.580.10">
    <property type="entry name" value="Citrate Synthase, domain 1"/>
    <property type="match status" value="1"/>
</dbReference>
<evidence type="ECO:0000256" key="3">
    <source>
        <dbReference type="RuleBase" id="RU000441"/>
    </source>
</evidence>
<dbReference type="GO" id="GO:0005975">
    <property type="term" value="P:carbohydrate metabolic process"/>
    <property type="evidence" value="ECO:0007669"/>
    <property type="project" value="TreeGrafter"/>
</dbReference>
<dbReference type="PANTHER" id="PTHR11739">
    <property type="entry name" value="CITRATE SYNTHASE"/>
    <property type="match status" value="1"/>
</dbReference>
<dbReference type="GO" id="GO:0005759">
    <property type="term" value="C:mitochondrial matrix"/>
    <property type="evidence" value="ECO:0007669"/>
    <property type="project" value="TreeGrafter"/>
</dbReference>
<dbReference type="GO" id="GO:0046912">
    <property type="term" value="F:acyltransferase activity, acyl groups converted into alkyl on transfer"/>
    <property type="evidence" value="ECO:0007669"/>
    <property type="project" value="InterPro"/>
</dbReference>
<dbReference type="AlphaFoldDB" id="A0A8F2Z0G6"/>
<evidence type="ECO:0000256" key="2">
    <source>
        <dbReference type="ARBA" id="ARBA00022679"/>
    </source>
</evidence>
<dbReference type="PRINTS" id="PR00143">
    <property type="entry name" value="CITRTSNTHASE"/>
</dbReference>
<proteinExistence type="evidence at transcript level"/>
<protein>
    <recommendedName>
        <fullName evidence="3">Citrate synthase</fullName>
    </recommendedName>
</protein>
<dbReference type="SUPFAM" id="SSF48256">
    <property type="entry name" value="Citrate synthase"/>
    <property type="match status" value="1"/>
</dbReference>
<keyword evidence="2 3" id="KW-0808">Transferase</keyword>
<reference evidence="4" key="1">
    <citation type="submission" date="2020-05" db="EMBL/GenBank/DDBJ databases">
        <authorList>
            <person name="Wang H."/>
            <person name="Huang B."/>
            <person name="Dong H."/>
            <person name="Zhao Q."/>
            <person name="Zhu S."/>
            <person name="Zhao H."/>
            <person name="Han H."/>
        </authorList>
    </citation>
    <scope>NUCLEOTIDE SEQUENCE</scope>
</reference>
<evidence type="ECO:0000313" key="4">
    <source>
        <dbReference type="EMBL" id="QWX93802.1"/>
    </source>
</evidence>
<accession>A0A8F2Z0G6</accession>
<dbReference type="InterPro" id="IPR002020">
    <property type="entry name" value="Citrate_synthase"/>
</dbReference>
<sequence length="341" mass="37096">MLGALKGHLAPALSLAEENESRQSLRIIDERTGAEYRVPIKLHTVEAKELAAIRAPGGPPLRVFDPGLINTCVRSSRICFIDGEKGILRYRGYAIEELAARVCYEEVFFLLLFGDLPTKGQLQFLKNKIKQMAQVPEQVKSLIKSFDRCASPSSIFLAAVAALGACSACNACNACSACNACNACSPKQRSLIWGSAALQNKKTLNAFLIRAVAAGFTIAANILRHVEGLSFVDPHPDLDLVENFLYMIDGKPHDPVIVRALEVLFILHAEHELNNSTAAVLHVASSHSDIFTALAAGVAALSGRRHGGTSKAVVEMLEKIKSKNDVKDFLEKVKRREARKP</sequence>
<dbReference type="InterPro" id="IPR036969">
    <property type="entry name" value="Citrate_synthase_sf"/>
</dbReference>
<dbReference type="Pfam" id="PF00285">
    <property type="entry name" value="Citrate_synt"/>
    <property type="match status" value="1"/>
</dbReference>
<dbReference type="EMBL" id="MT462116">
    <property type="protein sequence ID" value="QWX93802.1"/>
    <property type="molecule type" value="mRNA"/>
</dbReference>
<evidence type="ECO:0000256" key="1">
    <source>
        <dbReference type="ARBA" id="ARBA00010566"/>
    </source>
</evidence>
<organism evidence="4">
    <name type="scientific">Eimeria tenella</name>
    <name type="common">Coccidian parasite</name>
    <dbReference type="NCBI Taxonomy" id="5802"/>
    <lineage>
        <taxon>Eukaryota</taxon>
        <taxon>Sar</taxon>
        <taxon>Alveolata</taxon>
        <taxon>Apicomplexa</taxon>
        <taxon>Conoidasida</taxon>
        <taxon>Coccidia</taxon>
        <taxon>Eucoccidiorida</taxon>
        <taxon>Eimeriorina</taxon>
        <taxon>Eimeriidae</taxon>
        <taxon>Eimeria</taxon>
    </lineage>
</organism>
<dbReference type="GO" id="GO:0006099">
    <property type="term" value="P:tricarboxylic acid cycle"/>
    <property type="evidence" value="ECO:0007669"/>
    <property type="project" value="TreeGrafter"/>
</dbReference>
<name>A0A8F2Z0G6_EIMTE</name>
<dbReference type="InterPro" id="IPR016142">
    <property type="entry name" value="Citrate_synth-like_lrg_a-sub"/>
</dbReference>
<dbReference type="PANTHER" id="PTHR11739:SF4">
    <property type="entry name" value="CITRATE SYNTHASE, PEROXISOMAL"/>
    <property type="match status" value="1"/>
</dbReference>